<evidence type="ECO:0000313" key="2">
    <source>
        <dbReference type="Proteomes" id="UP000299102"/>
    </source>
</evidence>
<gene>
    <name evidence="1" type="ORF">EVAR_24944_1</name>
</gene>
<comment type="caution">
    <text evidence="1">The sequence shown here is derived from an EMBL/GenBank/DDBJ whole genome shotgun (WGS) entry which is preliminary data.</text>
</comment>
<dbReference type="AlphaFoldDB" id="A0A4C1ZWJ3"/>
<organism evidence="1 2">
    <name type="scientific">Eumeta variegata</name>
    <name type="common">Bagworm moth</name>
    <name type="synonym">Eumeta japonica</name>
    <dbReference type="NCBI Taxonomy" id="151549"/>
    <lineage>
        <taxon>Eukaryota</taxon>
        <taxon>Metazoa</taxon>
        <taxon>Ecdysozoa</taxon>
        <taxon>Arthropoda</taxon>
        <taxon>Hexapoda</taxon>
        <taxon>Insecta</taxon>
        <taxon>Pterygota</taxon>
        <taxon>Neoptera</taxon>
        <taxon>Endopterygota</taxon>
        <taxon>Lepidoptera</taxon>
        <taxon>Glossata</taxon>
        <taxon>Ditrysia</taxon>
        <taxon>Tineoidea</taxon>
        <taxon>Psychidae</taxon>
        <taxon>Oiketicinae</taxon>
        <taxon>Eumeta</taxon>
    </lineage>
</organism>
<accession>A0A4C1ZWJ3</accession>
<keyword evidence="2" id="KW-1185">Reference proteome</keyword>
<dbReference type="SUPFAM" id="SSF53098">
    <property type="entry name" value="Ribonuclease H-like"/>
    <property type="match status" value="1"/>
</dbReference>
<proteinExistence type="predicted"/>
<sequence length="124" mass="13792">MLNASESTVSTVSTVIVVLRPLEKATKEISGDKYFTSRKIIPLVSCMLSTITLAVIKNPVAKEVQKLAINEINKRMDSIEHVTVLAIASISDPWFKKMDFSLNPTLTSPIKMKKLFHYGVITIN</sequence>
<reference evidence="1 2" key="1">
    <citation type="journal article" date="2019" name="Commun. Biol.">
        <title>The bagworm genome reveals a unique fibroin gene that provides high tensile strength.</title>
        <authorList>
            <person name="Kono N."/>
            <person name="Nakamura H."/>
            <person name="Ohtoshi R."/>
            <person name="Tomita M."/>
            <person name="Numata K."/>
            <person name="Arakawa K."/>
        </authorList>
    </citation>
    <scope>NUCLEOTIDE SEQUENCE [LARGE SCALE GENOMIC DNA]</scope>
</reference>
<dbReference type="Proteomes" id="UP000299102">
    <property type="component" value="Unassembled WGS sequence"/>
</dbReference>
<dbReference type="InterPro" id="IPR012337">
    <property type="entry name" value="RNaseH-like_sf"/>
</dbReference>
<evidence type="ECO:0000313" key="1">
    <source>
        <dbReference type="EMBL" id="GBP93201.1"/>
    </source>
</evidence>
<protein>
    <submittedName>
        <fullName evidence="1">Uncharacterized protein</fullName>
    </submittedName>
</protein>
<dbReference type="OrthoDB" id="2438421at2759"/>
<dbReference type="EMBL" id="BGZK01002349">
    <property type="protein sequence ID" value="GBP93201.1"/>
    <property type="molecule type" value="Genomic_DNA"/>
</dbReference>
<name>A0A4C1ZWJ3_EUMVA</name>